<dbReference type="EMBL" id="BQKB01000025">
    <property type="protein sequence ID" value="GJM53050.1"/>
    <property type="molecule type" value="Genomic_DNA"/>
</dbReference>
<dbReference type="InterPro" id="IPR026444">
    <property type="entry name" value="Secre_tail"/>
</dbReference>
<organism evidence="2 4">
    <name type="scientific">Capnocytophaga catalasegens</name>
    <dbReference type="NCBI Taxonomy" id="1004260"/>
    <lineage>
        <taxon>Bacteria</taxon>
        <taxon>Pseudomonadati</taxon>
        <taxon>Bacteroidota</taxon>
        <taxon>Flavobacteriia</taxon>
        <taxon>Flavobacteriales</taxon>
        <taxon>Flavobacteriaceae</taxon>
        <taxon>Capnocytophaga</taxon>
    </lineage>
</organism>
<protein>
    <submittedName>
        <fullName evidence="2">Uncharacterized protein</fullName>
    </submittedName>
</protein>
<keyword evidence="5" id="KW-1185">Reference proteome</keyword>
<dbReference type="EMBL" id="BQKA01000021">
    <property type="protein sequence ID" value="GJM50125.1"/>
    <property type="molecule type" value="Genomic_DNA"/>
</dbReference>
<evidence type="ECO:0000256" key="1">
    <source>
        <dbReference type="ARBA" id="ARBA00022729"/>
    </source>
</evidence>
<dbReference type="Proteomes" id="UP001207736">
    <property type="component" value="Unassembled WGS sequence"/>
</dbReference>
<name>A0AAV5AXM5_9FLAO</name>
<dbReference type="NCBIfam" id="TIGR04183">
    <property type="entry name" value="Por_Secre_tail"/>
    <property type="match status" value="1"/>
</dbReference>
<evidence type="ECO:0000313" key="5">
    <source>
        <dbReference type="Proteomes" id="UP001208692"/>
    </source>
</evidence>
<evidence type="ECO:0000313" key="3">
    <source>
        <dbReference type="EMBL" id="GJM53050.1"/>
    </source>
</evidence>
<keyword evidence="1" id="KW-0732">Signal</keyword>
<evidence type="ECO:0000313" key="2">
    <source>
        <dbReference type="EMBL" id="GJM50125.1"/>
    </source>
</evidence>
<reference evidence="2 5" key="1">
    <citation type="submission" date="2021-11" db="EMBL/GenBank/DDBJ databases">
        <title>Draft genome sequence of Capnocytophaga sp. strain KC07075 isolated from cat oral cavity.</title>
        <authorList>
            <person name="Suzuki M."/>
            <person name="Imaoka K."/>
            <person name="Kimura M."/>
            <person name="Morikawa S."/>
            <person name="Maeda K."/>
        </authorList>
    </citation>
    <scope>NUCLEOTIDE SEQUENCE</scope>
    <source>
        <strain evidence="2">KC07075</strain>
        <strain evidence="3 5">KC07079</strain>
    </source>
</reference>
<comment type="caution">
    <text evidence="2">The sequence shown here is derived from an EMBL/GenBank/DDBJ whole genome shotgun (WGS) entry which is preliminary data.</text>
</comment>
<sequence>MVYKNLTGVFKSYDYNETKKMLENDTKLIFEDIPVGEYVFQSIGAIEQKKQTNDLSIFDKYLPTYSDGNNYDKIFEVKDPAELTATPTITNNLCYGAKEGSIKVTVSGGTPSYRYIKEGTNEEIHFTGKSFTINSLAAGTYKFRIKDSRNCPEPDGVEVIATITEPTPIEIVNENIAEEDANGNENPRAFKTNVSGFGLKNGKIRAEITEGTPFSNPSIPYQVVLTTDKGVTVASALTEISIQNHFIVHYNQLEKGNYTLTITDSNGCTESRNIFIDEPDPLIVTLSEKKSISCNPANDDPNNDSKLNNDGEISATVSGGVPFKNGVYKYVWYRLEGSQVQRLFGEEKTIENLTEGVYQVAIEDKKGNKTTGTITLKFPERLSLTTESSEIRCSAPTSGTAKAHPKGGTPPYTYQWSDGQTSQTATGLSVGKYFVVVSDSKGCSVQAQVVLSYPDAAKIDNEQVTQLTCYGDQNGSVSVTTSGGKGRVSHTWYDASGNIITQGVSQNGKTIKNLSAGTYKIVLRDEGDCPAIEKTFEIVQPQKLQLSIEREITLCQGDSYTFDLEGQIPNATYRWTDNAGDYYVEATNLAGCKTAEKIVVKQSSQVLDIDFLVATTSYYDYTLKLINLSKKTDALQWQFPDNVIIVQQDDQQAEVRFSKEGTYKVGLKGSLGDCNKVIYKTLFVEKDRIGIQKEPVAQKNIESFLIVPNPNSGSYQLHIKLSKATAIRVRLIDMLGRELFAPEDFPAQSEFILPFNKSNLSAGQYIILLEAGNDVLSQKMIVK</sequence>
<dbReference type="Pfam" id="PF13573">
    <property type="entry name" value="SprB"/>
    <property type="match status" value="4"/>
</dbReference>
<proteinExistence type="predicted"/>
<evidence type="ECO:0000313" key="4">
    <source>
        <dbReference type="Proteomes" id="UP001207736"/>
    </source>
</evidence>
<dbReference type="AlphaFoldDB" id="A0AAV5AXM5"/>
<dbReference type="Proteomes" id="UP001208692">
    <property type="component" value="Unassembled WGS sequence"/>
</dbReference>
<dbReference type="InterPro" id="IPR025667">
    <property type="entry name" value="SprB_repeat"/>
</dbReference>
<gene>
    <name evidence="2" type="ORF">RCZ15_10990</name>
    <name evidence="3" type="ORF">RCZ16_13670</name>
</gene>
<dbReference type="Gene3D" id="2.60.40.740">
    <property type="match status" value="1"/>
</dbReference>
<accession>A0AAV5AXM5</accession>